<comment type="caution">
    <text evidence="3">The sequence shown here is derived from an EMBL/GenBank/DDBJ whole genome shotgun (WGS) entry which is preliminary data.</text>
</comment>
<name>A0AAW1RUQ6_9CHLO</name>
<feature type="compositionally biased region" description="Basic and acidic residues" evidence="1">
    <location>
        <begin position="1205"/>
        <end position="1221"/>
    </location>
</feature>
<keyword evidence="2" id="KW-1133">Transmembrane helix</keyword>
<keyword evidence="2" id="KW-0472">Membrane</keyword>
<keyword evidence="4" id="KW-1185">Reference proteome</keyword>
<feature type="compositionally biased region" description="Basic and acidic residues" evidence="1">
    <location>
        <begin position="901"/>
        <end position="926"/>
    </location>
</feature>
<evidence type="ECO:0000313" key="4">
    <source>
        <dbReference type="Proteomes" id="UP001438707"/>
    </source>
</evidence>
<feature type="compositionally biased region" description="Polar residues" evidence="1">
    <location>
        <begin position="776"/>
        <end position="789"/>
    </location>
</feature>
<feature type="compositionally biased region" description="Polar residues" evidence="1">
    <location>
        <begin position="609"/>
        <end position="628"/>
    </location>
</feature>
<gene>
    <name evidence="3" type="ORF">WJX74_006319</name>
</gene>
<organism evidence="3 4">
    <name type="scientific">Apatococcus lobatus</name>
    <dbReference type="NCBI Taxonomy" id="904363"/>
    <lineage>
        <taxon>Eukaryota</taxon>
        <taxon>Viridiplantae</taxon>
        <taxon>Chlorophyta</taxon>
        <taxon>core chlorophytes</taxon>
        <taxon>Trebouxiophyceae</taxon>
        <taxon>Chlorellales</taxon>
        <taxon>Chlorellaceae</taxon>
        <taxon>Apatococcus</taxon>
    </lineage>
</organism>
<sequence>MSDQPLAFEPSIVCGGGLNLAKYEGRRDACTSKELERLRADPAYIAWKASRDHRAYYRRRLGVLFRQLPAVAVLLLILASGLATAWLTSYQLPISFQSLKPRGLSSLRSSVAELYRTPSTAAPLGGPSDSAAHKPTQGAQDAYAAGSFAPAQDPSLRALQDGAISLQASTAQLNELLHNTPSQPLKHAFTASGAASIPEAARRQQTGRPSIIPAASRHHPQQYNRHLEGAEEIAGHLAGSASTAVQRGSQAASQALHGSVDAAASALHATGGSFKQASRRATALQDLPGNLVAQGAYRAAYLYYMGKNEVLADLQAASSWSSRALQHIQQSASQAWQDMWQSFDAILRHPPTPLHTAWSFSTTLVRQIDASCKQSRAWQWLARNAPSLRNATTRPQWTKDILLACNWQPNKLLGHLQVVQLDAWHSLWSSAQFCMAQFARAYRTGVHHLWHGITKAARVAKESPQQLQRISPSIISGRHGHSPLGRSVTGLGQAGMGLVRAGQHWLQAVASRCRRDLSQGGPLKPFRGFKHGLWTAWKTHVHRVAASLQPHFPVIGGAVAASCIVLLWGGVHREYGPPAGKKTGKARHLRPLQPADFSAVIPMEPLAPQTPQVQDSDGALSPSNSGASPSADLHDDHQLNLALSEDGPSGLPSHHAGQNGHRSLSISDLQSHAVAQGTSGSSLAPPLTAHQNGSAPASALVGSADAEQAQISDSSTDDDPSPGAHPALLPLTEMIADVPILPPIATPTPRVTLPKQQKPASDPSAAHQSGARHTSDGPNRGQSHQQSLIAPQLDPSLTPFSAGKPGLVPFNHEGPHNLLSEFDRESQAAGAKRAAIGATSQHSGIAGHAEPVASPGGDAGPSGLTPEERLQLQSEVSRPSPFAQAPFMAPVSRQSAQSSDVKNKEEPSPGPNPKRDVAEQKRKLERAGSSSCWAPTESGPIDQAAYDASAKSMLNPQITAAWKSSPPLKAKLPGAISKSERKSQKHKSSTQATQAAVSRRSDMPERQPDDSASEPYRPSPSVHSGVQTSPWKLKGPLANHDYLDTNDHDGGASTASTNPAQAGSPHSLASPARSAELAAASDQLPSRPLSTNEPEPAETKLHKTPSGSISLPWVPGSSGVSAAAEVDASSEKAADIVTELDLSAHSSASALQAIGETGSAGTNSPEDFRSLSTAASESAESLPGSMSSVSTHGPLSSPRQWTEVPVREMYKRFRMMEGEPRRLRRARQPPPAATPPRRSHNSLPTSPGRSPQLTGPSTPDPSGEMSPPNAMLSTSVAFPEIMPAPQRHTRQSSISDRVGTGNRGLFGHSRGSPRRSEPQTTPRKRVSPAWADGPPGPGSAPVKSSNKAVRWSDSHASSPSSSAASSPQLLTMLEQTWSGTPGI</sequence>
<feature type="compositionally biased region" description="Basic and acidic residues" evidence="1">
    <location>
        <begin position="999"/>
        <end position="1009"/>
    </location>
</feature>
<feature type="compositionally biased region" description="Low complexity" evidence="1">
    <location>
        <begin position="1067"/>
        <end position="1081"/>
    </location>
</feature>
<keyword evidence="2" id="KW-0812">Transmembrane</keyword>
<feature type="compositionally biased region" description="Polar residues" evidence="1">
    <location>
        <begin position="1184"/>
        <end position="1200"/>
    </location>
</feature>
<feature type="region of interest" description="Disordered" evidence="1">
    <location>
        <begin position="960"/>
        <end position="1131"/>
    </location>
</feature>
<feature type="region of interest" description="Disordered" evidence="1">
    <location>
        <begin position="1153"/>
        <end position="1383"/>
    </location>
</feature>
<reference evidence="3 4" key="1">
    <citation type="journal article" date="2024" name="Nat. Commun.">
        <title>Phylogenomics reveals the evolutionary origins of lichenization in chlorophyte algae.</title>
        <authorList>
            <person name="Puginier C."/>
            <person name="Libourel C."/>
            <person name="Otte J."/>
            <person name="Skaloud P."/>
            <person name="Haon M."/>
            <person name="Grisel S."/>
            <person name="Petersen M."/>
            <person name="Berrin J.G."/>
            <person name="Delaux P.M."/>
            <person name="Dal Grande F."/>
            <person name="Keller J."/>
        </authorList>
    </citation>
    <scope>NUCLEOTIDE SEQUENCE [LARGE SCALE GENOMIC DNA]</scope>
    <source>
        <strain evidence="3 4">SAG 2145</strain>
    </source>
</reference>
<evidence type="ECO:0000313" key="3">
    <source>
        <dbReference type="EMBL" id="KAK9837855.1"/>
    </source>
</evidence>
<feature type="compositionally biased region" description="Low complexity" evidence="1">
    <location>
        <begin position="828"/>
        <end position="838"/>
    </location>
</feature>
<feature type="compositionally biased region" description="Low complexity" evidence="1">
    <location>
        <begin position="1170"/>
        <end position="1182"/>
    </location>
</feature>
<feature type="compositionally biased region" description="Polar residues" evidence="1">
    <location>
        <begin position="660"/>
        <end position="670"/>
    </location>
</feature>
<feature type="compositionally biased region" description="Polar residues" evidence="1">
    <location>
        <begin position="1241"/>
        <end position="1257"/>
    </location>
</feature>
<feature type="compositionally biased region" description="Polar residues" evidence="1">
    <location>
        <begin position="1367"/>
        <end position="1383"/>
    </location>
</feature>
<evidence type="ECO:0008006" key="5">
    <source>
        <dbReference type="Google" id="ProtNLM"/>
    </source>
</evidence>
<feature type="region of interest" description="Disordered" evidence="1">
    <location>
        <begin position="608"/>
        <end position="727"/>
    </location>
</feature>
<feature type="compositionally biased region" description="Low complexity" evidence="1">
    <location>
        <begin position="1116"/>
        <end position="1127"/>
    </location>
</feature>
<dbReference type="EMBL" id="JALJOS010000006">
    <property type="protein sequence ID" value="KAK9837855.1"/>
    <property type="molecule type" value="Genomic_DNA"/>
</dbReference>
<accession>A0AAW1RUQ6</accession>
<dbReference type="Proteomes" id="UP001438707">
    <property type="component" value="Unassembled WGS sequence"/>
</dbReference>
<feature type="transmembrane region" description="Helical" evidence="2">
    <location>
        <begin position="68"/>
        <end position="87"/>
    </location>
</feature>
<feature type="compositionally biased region" description="Polar residues" evidence="1">
    <location>
        <begin position="1021"/>
        <end position="1030"/>
    </location>
</feature>
<feature type="compositionally biased region" description="Basic and acidic residues" evidence="1">
    <location>
        <begin position="1041"/>
        <end position="1050"/>
    </location>
</feature>
<feature type="region of interest" description="Disordered" evidence="1">
    <location>
        <begin position="118"/>
        <end position="142"/>
    </location>
</feature>
<feature type="compositionally biased region" description="Low complexity" evidence="1">
    <location>
        <begin position="1354"/>
        <end position="1366"/>
    </location>
</feature>
<protein>
    <recommendedName>
        <fullName evidence="5">Transmembrane protein</fullName>
    </recommendedName>
</protein>
<proteinExistence type="predicted"/>
<evidence type="ECO:0000256" key="2">
    <source>
        <dbReference type="SAM" id="Phobius"/>
    </source>
</evidence>
<evidence type="ECO:0000256" key="1">
    <source>
        <dbReference type="SAM" id="MobiDB-lite"/>
    </source>
</evidence>
<feature type="region of interest" description="Disordered" evidence="1">
    <location>
        <begin position="742"/>
        <end position="940"/>
    </location>
</feature>
<feature type="region of interest" description="Disordered" evidence="1">
    <location>
        <begin position="194"/>
        <end position="221"/>
    </location>
</feature>